<dbReference type="AlphaFoldDB" id="T1GTD0"/>
<dbReference type="FunFam" id="3.30.60.30:FF:000045">
    <property type="entry name" value="Serine protease inhibitor dipetalogastin"/>
    <property type="match status" value="1"/>
</dbReference>
<dbReference type="OMA" id="KRNDKLC"/>
<dbReference type="InterPro" id="IPR050653">
    <property type="entry name" value="Prot_Inhib_GrowthFact_Antg"/>
</dbReference>
<keyword evidence="1" id="KW-1015">Disulfide bond</keyword>
<name>T1GTD0_MEGSC</name>
<dbReference type="Gene3D" id="3.30.60.30">
    <property type="match status" value="7"/>
</dbReference>
<dbReference type="Pfam" id="PF07648">
    <property type="entry name" value="Kazal_2"/>
    <property type="match status" value="6"/>
</dbReference>
<reference evidence="3" key="2">
    <citation type="submission" date="2015-06" db="UniProtKB">
        <authorList>
            <consortium name="EnsemblMetazoa"/>
        </authorList>
    </citation>
    <scope>IDENTIFICATION</scope>
</reference>
<dbReference type="EnsemblMetazoa" id="MESCA006960-RA">
    <property type="protein sequence ID" value="MESCA006960-PA"/>
    <property type="gene ID" value="MESCA006960"/>
</dbReference>
<dbReference type="CDD" id="cd00104">
    <property type="entry name" value="KAZAL_FS"/>
    <property type="match status" value="3"/>
</dbReference>
<feature type="domain" description="Kazal-like" evidence="2">
    <location>
        <begin position="101"/>
        <end position="157"/>
    </location>
</feature>
<dbReference type="PANTHER" id="PTHR10913:SF79">
    <property type="entry name" value="GH09510P"/>
    <property type="match status" value="1"/>
</dbReference>
<evidence type="ECO:0000313" key="4">
    <source>
        <dbReference type="Proteomes" id="UP000015102"/>
    </source>
</evidence>
<dbReference type="FunFam" id="3.30.60.30:FF:000054">
    <property type="entry name" value="Agrin"/>
    <property type="match status" value="1"/>
</dbReference>
<evidence type="ECO:0000313" key="3">
    <source>
        <dbReference type="EnsemblMetazoa" id="MESCA006960-PA"/>
    </source>
</evidence>
<dbReference type="SUPFAM" id="SSF100895">
    <property type="entry name" value="Kazal-type serine protease inhibitors"/>
    <property type="match status" value="7"/>
</dbReference>
<dbReference type="InterPro" id="IPR002350">
    <property type="entry name" value="Kazal_dom"/>
</dbReference>
<dbReference type="EMBL" id="CAQQ02198635">
    <property type="status" value="NOT_ANNOTATED_CDS"/>
    <property type="molecule type" value="Genomic_DNA"/>
</dbReference>
<evidence type="ECO:0000259" key="2">
    <source>
        <dbReference type="PROSITE" id="PS51465"/>
    </source>
</evidence>
<dbReference type="PANTHER" id="PTHR10913">
    <property type="entry name" value="FOLLISTATIN-RELATED"/>
    <property type="match status" value="1"/>
</dbReference>
<dbReference type="GO" id="GO:0005576">
    <property type="term" value="C:extracellular region"/>
    <property type="evidence" value="ECO:0007669"/>
    <property type="project" value="TreeGrafter"/>
</dbReference>
<dbReference type="SMART" id="SM00280">
    <property type="entry name" value="KAZAL"/>
    <property type="match status" value="6"/>
</dbReference>
<feature type="domain" description="Kazal-like" evidence="2">
    <location>
        <begin position="13"/>
        <end position="65"/>
    </location>
</feature>
<sequence length="395" mass="44343">VTLSHVGSCSNTSAIRESCPIDCKSAPKDGPICASDGNVYNSTCEMKLFTCGQGVVKTNRKHCQSTRMCREQCWRMARPTCGSDGRIYESACKMRLQNCDNNEIEDCPTECPKNTDLSQYVCGSDGYIYSSFCELKMLNCGIVRKSVDKVNMEKCKNRLNRCKQLPPCKEFNSLFGALFSSKQNDKICGTDSQTYTSECDLAHATCLRGVQLAHIGECTNLQRSALDCGERCGYEDVESGPVCGSDGNTYTSLCEMKRRTCYLRVVPVSLKNCALTKYCQADCESQPSNFVCGSDNKFYKSECHMRKENCGKHMFVIPMKRCLENFQFKGCSRMCAKEFEPVCGTDGKTYSNECFLDIEKCRSKSTELAIKYYGACGRPDDRLKIICIKFIHLHF</sequence>
<feature type="domain" description="Kazal-like" evidence="2">
    <location>
        <begin position="222"/>
        <end position="275"/>
    </location>
</feature>
<dbReference type="GO" id="GO:0030154">
    <property type="term" value="P:cell differentiation"/>
    <property type="evidence" value="ECO:0007669"/>
    <property type="project" value="TreeGrafter"/>
</dbReference>
<evidence type="ECO:0000256" key="1">
    <source>
        <dbReference type="ARBA" id="ARBA00023157"/>
    </source>
</evidence>
<dbReference type="InterPro" id="IPR036058">
    <property type="entry name" value="Kazal_dom_sf"/>
</dbReference>
<dbReference type="HOGENOM" id="CLU_056880_0_0_1"/>
<dbReference type="PROSITE" id="PS51465">
    <property type="entry name" value="KAZAL_2"/>
    <property type="match status" value="5"/>
</dbReference>
<feature type="domain" description="Kazal-like" evidence="2">
    <location>
        <begin position="325"/>
        <end position="378"/>
    </location>
</feature>
<dbReference type="STRING" id="36166.T1GTD0"/>
<organism evidence="3 4">
    <name type="scientific">Megaselia scalaris</name>
    <name type="common">Humpbacked fly</name>
    <name type="synonym">Phora scalaris</name>
    <dbReference type="NCBI Taxonomy" id="36166"/>
    <lineage>
        <taxon>Eukaryota</taxon>
        <taxon>Metazoa</taxon>
        <taxon>Ecdysozoa</taxon>
        <taxon>Arthropoda</taxon>
        <taxon>Hexapoda</taxon>
        <taxon>Insecta</taxon>
        <taxon>Pterygota</taxon>
        <taxon>Neoptera</taxon>
        <taxon>Endopterygota</taxon>
        <taxon>Diptera</taxon>
        <taxon>Brachycera</taxon>
        <taxon>Muscomorpha</taxon>
        <taxon>Platypezoidea</taxon>
        <taxon>Phoridae</taxon>
        <taxon>Megaseliini</taxon>
        <taxon>Megaselia</taxon>
    </lineage>
</organism>
<accession>T1GTD0</accession>
<dbReference type="FunFam" id="3.30.60.30:FF:000042">
    <property type="entry name" value="Serine protease inhibitor dipetalogastin"/>
    <property type="match status" value="1"/>
</dbReference>
<protein>
    <recommendedName>
        <fullName evidence="2">Kazal-like domain-containing protein</fullName>
    </recommendedName>
</protein>
<reference evidence="4" key="1">
    <citation type="submission" date="2013-02" db="EMBL/GenBank/DDBJ databases">
        <authorList>
            <person name="Hughes D."/>
        </authorList>
    </citation>
    <scope>NUCLEOTIDE SEQUENCE</scope>
    <source>
        <strain>Durham</strain>
        <strain evidence="4">NC isolate 2 -- Noor lab</strain>
    </source>
</reference>
<dbReference type="Pfam" id="PF00050">
    <property type="entry name" value="Kazal_1"/>
    <property type="match status" value="1"/>
</dbReference>
<dbReference type="Proteomes" id="UP000015102">
    <property type="component" value="Unassembled WGS sequence"/>
</dbReference>
<feature type="domain" description="Kazal-like" evidence="2">
    <location>
        <begin position="163"/>
        <end position="220"/>
    </location>
</feature>
<keyword evidence="4" id="KW-1185">Reference proteome</keyword>
<proteinExistence type="predicted"/>